<dbReference type="Proteomes" id="UP000637239">
    <property type="component" value="Chromosome 1"/>
</dbReference>
<organism evidence="1 2">
    <name type="scientific">Aspergillus chevalieri</name>
    <name type="common">Eurotium chevalieri</name>
    <dbReference type="NCBI Taxonomy" id="182096"/>
    <lineage>
        <taxon>Eukaryota</taxon>
        <taxon>Fungi</taxon>
        <taxon>Dikarya</taxon>
        <taxon>Ascomycota</taxon>
        <taxon>Pezizomycotina</taxon>
        <taxon>Eurotiomycetes</taxon>
        <taxon>Eurotiomycetidae</taxon>
        <taxon>Eurotiales</taxon>
        <taxon>Aspergillaceae</taxon>
        <taxon>Aspergillus</taxon>
        <taxon>Aspergillus subgen. Aspergillus</taxon>
    </lineage>
</organism>
<evidence type="ECO:0000313" key="2">
    <source>
        <dbReference type="Proteomes" id="UP000637239"/>
    </source>
</evidence>
<keyword evidence="2" id="KW-1185">Reference proteome</keyword>
<dbReference type="EMBL" id="AP024416">
    <property type="protein sequence ID" value="BCR83057.1"/>
    <property type="molecule type" value="Genomic_DNA"/>
</dbReference>
<reference evidence="1" key="2">
    <citation type="submission" date="2021-02" db="EMBL/GenBank/DDBJ databases">
        <title>Aspergillus chevalieri M1 genome sequence.</title>
        <authorList>
            <person name="Kadooka C."/>
            <person name="Mori K."/>
            <person name="Futagami T."/>
        </authorList>
    </citation>
    <scope>NUCLEOTIDE SEQUENCE</scope>
    <source>
        <strain evidence="1">M1</strain>
    </source>
</reference>
<reference evidence="1" key="1">
    <citation type="submission" date="2021-01" db="EMBL/GenBank/DDBJ databases">
        <authorList>
            <consortium name="Aspergillus chevalieri M1 genome sequencing consortium"/>
            <person name="Kazuki M."/>
            <person name="Futagami T."/>
        </authorList>
    </citation>
    <scope>NUCLEOTIDE SEQUENCE</scope>
    <source>
        <strain evidence="1">M1</strain>
    </source>
</reference>
<sequence>MVQAAGSGSILLFIPDKPAQYSAAPAVSATKYRNLTPKHAHVVIGMVREARQLPCSLFKDEDLFNSFLFHRPPQIMYRLELLTDDEIRQEPIDSDQLFTISKPLKTK</sequence>
<dbReference type="KEGG" id="ache:ACHE_10459A"/>
<gene>
    <name evidence="1" type="ORF">ACHE_10459A</name>
</gene>
<protein>
    <submittedName>
        <fullName evidence="1">Uncharacterized protein</fullName>
    </submittedName>
</protein>
<proteinExistence type="predicted"/>
<name>A0A7R7ZJI2_ASPCH</name>
<accession>A0A7R7ZJI2</accession>
<evidence type="ECO:0000313" key="1">
    <source>
        <dbReference type="EMBL" id="BCR83057.1"/>
    </source>
</evidence>
<dbReference type="RefSeq" id="XP_043131579.1">
    <property type="nucleotide sequence ID" value="XM_043279508.1"/>
</dbReference>
<dbReference type="AlphaFoldDB" id="A0A7R7ZJI2"/>
<dbReference type="GeneID" id="66977416"/>